<evidence type="ECO:0000256" key="7">
    <source>
        <dbReference type="ARBA" id="ARBA00022840"/>
    </source>
</evidence>
<feature type="compositionally biased region" description="Low complexity" evidence="11">
    <location>
        <begin position="570"/>
        <end position="584"/>
    </location>
</feature>
<feature type="compositionally biased region" description="Low complexity" evidence="11">
    <location>
        <begin position="315"/>
        <end position="326"/>
    </location>
</feature>
<dbReference type="SMART" id="SM00454">
    <property type="entry name" value="SAM"/>
    <property type="match status" value="1"/>
</dbReference>
<dbReference type="OrthoDB" id="266718at2759"/>
<keyword evidence="6 14" id="KW-0418">Kinase</keyword>
<feature type="compositionally biased region" description="Low complexity" evidence="11">
    <location>
        <begin position="537"/>
        <end position="549"/>
    </location>
</feature>
<keyword evidence="4" id="KW-0808">Transferase</keyword>
<dbReference type="PROSITE" id="PS50011">
    <property type="entry name" value="PROTEIN_KINASE_DOM"/>
    <property type="match status" value="1"/>
</dbReference>
<feature type="compositionally biased region" description="Pro residues" evidence="11">
    <location>
        <begin position="244"/>
        <end position="255"/>
    </location>
</feature>
<feature type="compositionally biased region" description="Low complexity" evidence="11">
    <location>
        <begin position="725"/>
        <end position="740"/>
    </location>
</feature>
<feature type="region of interest" description="Disordered" evidence="11">
    <location>
        <begin position="1470"/>
        <end position="1489"/>
    </location>
</feature>
<feature type="compositionally biased region" description="Pro residues" evidence="11">
    <location>
        <begin position="185"/>
        <end position="198"/>
    </location>
</feature>
<dbReference type="EMBL" id="KQ085958">
    <property type="protein sequence ID" value="KLO13533.1"/>
    <property type="molecule type" value="Genomic_DNA"/>
</dbReference>
<evidence type="ECO:0000256" key="8">
    <source>
        <dbReference type="ARBA" id="ARBA00047559"/>
    </source>
</evidence>
<feature type="compositionally biased region" description="Basic and acidic residues" evidence="11">
    <location>
        <begin position="985"/>
        <end position="994"/>
    </location>
</feature>
<feature type="compositionally biased region" description="Acidic residues" evidence="11">
    <location>
        <begin position="995"/>
        <end position="1004"/>
    </location>
</feature>
<keyword evidence="15" id="KW-1185">Reference proteome</keyword>
<feature type="compositionally biased region" description="Low complexity" evidence="11">
    <location>
        <begin position="770"/>
        <end position="787"/>
    </location>
</feature>
<dbReference type="Pfam" id="PF00069">
    <property type="entry name" value="Pkinase"/>
    <property type="match status" value="1"/>
</dbReference>
<dbReference type="FunFam" id="1.10.510.10:FF:000334">
    <property type="entry name" value="Serine/threonine-protein kinase STE11"/>
    <property type="match status" value="1"/>
</dbReference>
<dbReference type="GO" id="GO:0004709">
    <property type="term" value="F:MAP kinase kinase kinase activity"/>
    <property type="evidence" value="ECO:0007669"/>
    <property type="project" value="UniProtKB-EC"/>
</dbReference>
<dbReference type="CDD" id="cd09534">
    <property type="entry name" value="SAM_Ste11_fungal"/>
    <property type="match status" value="1"/>
</dbReference>
<comment type="catalytic activity">
    <reaction evidence="8">
        <text>L-threonyl-[protein] + ATP = O-phospho-L-threonyl-[protein] + ADP + H(+)</text>
        <dbReference type="Rhea" id="RHEA:46608"/>
        <dbReference type="Rhea" id="RHEA-COMP:11060"/>
        <dbReference type="Rhea" id="RHEA-COMP:11605"/>
        <dbReference type="ChEBI" id="CHEBI:15378"/>
        <dbReference type="ChEBI" id="CHEBI:30013"/>
        <dbReference type="ChEBI" id="CHEBI:30616"/>
        <dbReference type="ChEBI" id="CHEBI:61977"/>
        <dbReference type="ChEBI" id="CHEBI:456216"/>
        <dbReference type="EC" id="2.7.11.25"/>
    </reaction>
</comment>
<feature type="compositionally biased region" description="Low complexity" evidence="11">
    <location>
        <begin position="417"/>
        <end position="433"/>
    </location>
</feature>
<comment type="catalytic activity">
    <reaction evidence="9">
        <text>L-seryl-[protein] + ATP = O-phospho-L-seryl-[protein] + ADP + H(+)</text>
        <dbReference type="Rhea" id="RHEA:17989"/>
        <dbReference type="Rhea" id="RHEA-COMP:9863"/>
        <dbReference type="Rhea" id="RHEA-COMP:11604"/>
        <dbReference type="ChEBI" id="CHEBI:15378"/>
        <dbReference type="ChEBI" id="CHEBI:29999"/>
        <dbReference type="ChEBI" id="CHEBI:30616"/>
        <dbReference type="ChEBI" id="CHEBI:83421"/>
        <dbReference type="ChEBI" id="CHEBI:456216"/>
        <dbReference type="EC" id="2.7.11.25"/>
    </reaction>
</comment>
<dbReference type="SMART" id="SM01304">
    <property type="entry name" value="Ras_bdg_2"/>
    <property type="match status" value="1"/>
</dbReference>
<dbReference type="InParanoid" id="A0A0H2RVS7"/>
<keyword evidence="7 10" id="KW-0067">ATP-binding</keyword>
<evidence type="ECO:0000256" key="2">
    <source>
        <dbReference type="ARBA" id="ARBA00012406"/>
    </source>
</evidence>
<feature type="compositionally biased region" description="Gly residues" evidence="11">
    <location>
        <begin position="56"/>
        <end position="67"/>
    </location>
</feature>
<feature type="compositionally biased region" description="Low complexity" evidence="11">
    <location>
        <begin position="14"/>
        <end position="38"/>
    </location>
</feature>
<evidence type="ECO:0000259" key="13">
    <source>
        <dbReference type="PROSITE" id="PS50105"/>
    </source>
</evidence>
<dbReference type="InterPro" id="IPR001660">
    <property type="entry name" value="SAM"/>
</dbReference>
<dbReference type="InterPro" id="IPR029458">
    <property type="entry name" value="Ras-bd_By2"/>
</dbReference>
<evidence type="ECO:0000256" key="11">
    <source>
        <dbReference type="SAM" id="MobiDB-lite"/>
    </source>
</evidence>
<dbReference type="InterPro" id="IPR008271">
    <property type="entry name" value="Ser/Thr_kinase_AS"/>
</dbReference>
<protein>
    <recommendedName>
        <fullName evidence="2">mitogen-activated protein kinase kinase kinase</fullName>
        <ecNumber evidence="2">2.7.11.25</ecNumber>
    </recommendedName>
</protein>
<evidence type="ECO:0000259" key="12">
    <source>
        <dbReference type="PROSITE" id="PS50011"/>
    </source>
</evidence>
<feature type="region of interest" description="Disordered" evidence="11">
    <location>
        <begin position="179"/>
        <end position="206"/>
    </location>
</feature>
<name>A0A0H2RVS7_9AGAM</name>
<feature type="compositionally biased region" description="Polar residues" evidence="11">
    <location>
        <begin position="1023"/>
        <end position="1032"/>
    </location>
</feature>
<evidence type="ECO:0000256" key="9">
    <source>
        <dbReference type="ARBA" id="ARBA00048329"/>
    </source>
</evidence>
<dbReference type="PROSITE" id="PS00107">
    <property type="entry name" value="PROTEIN_KINASE_ATP"/>
    <property type="match status" value="1"/>
</dbReference>
<feature type="binding site" evidence="10">
    <location>
        <position position="1221"/>
    </location>
    <ligand>
        <name>ATP</name>
        <dbReference type="ChEBI" id="CHEBI:30616"/>
    </ligand>
</feature>
<feature type="compositionally biased region" description="Polar residues" evidence="11">
    <location>
        <begin position="222"/>
        <end position="233"/>
    </location>
</feature>
<evidence type="ECO:0000256" key="4">
    <source>
        <dbReference type="ARBA" id="ARBA00022679"/>
    </source>
</evidence>
<feature type="compositionally biased region" description="Polar residues" evidence="11">
    <location>
        <begin position="73"/>
        <end position="93"/>
    </location>
</feature>
<dbReference type="InterPro" id="IPR017441">
    <property type="entry name" value="Protein_kinase_ATP_BS"/>
</dbReference>
<feature type="domain" description="SAM" evidence="13">
    <location>
        <begin position="115"/>
        <end position="178"/>
    </location>
</feature>
<feature type="compositionally biased region" description="Polar residues" evidence="11">
    <location>
        <begin position="503"/>
        <end position="536"/>
    </location>
</feature>
<feature type="domain" description="Protein kinase" evidence="12">
    <location>
        <begin position="1192"/>
        <end position="1464"/>
    </location>
</feature>
<dbReference type="SUPFAM" id="SSF47769">
    <property type="entry name" value="SAM/Pointed domain"/>
    <property type="match status" value="1"/>
</dbReference>
<keyword evidence="5 10" id="KW-0547">Nucleotide-binding</keyword>
<dbReference type="FunFam" id="3.30.200.20:FF:000387">
    <property type="entry name" value="Serine/threonine-protein kinase STE11"/>
    <property type="match status" value="1"/>
</dbReference>
<feature type="region of interest" description="Disordered" evidence="11">
    <location>
        <begin position="14"/>
        <end position="93"/>
    </location>
</feature>
<evidence type="ECO:0000313" key="14">
    <source>
        <dbReference type="EMBL" id="KLO13533.1"/>
    </source>
</evidence>
<sequence length="1489" mass="158654">MTALAPTSIAMNGSLAASQPASQSSSPASPTASFAPQQGMMFSVNTSKSPSPSSGAPGGYVVHGGTSGHTHLRTNSRPESPAQQFQGMTSSTSSAGSFGDFPPGFHSYGDFVKSWNDAHVGRWLADAKCRALAPVFAANDIRGSVLLDLDQATLREMGITSVGDRIKVINALKALRQKCSSRPAARPPPSSFPPPPPSSSSYHSTHRDFTPLRQQHIPHYLANSNNGSRSPGFSSGGAAEFPRTAPPAAPLPSAPTPEQQNASQSSRQHRGRPAPLQLRSTTQADLPKLIRDPQPPPDSARSTTPLRPLPVRSDSANQSGHHSQSSSGGGSASSGPSSRLPPVPPPPRSQPPLPPTQSQGPPPHPSSRVHALASQQQSSSGRRTPTQLNDQHQHLQLHVQTSQTALNSQNQLLTPISNTSSLTTPTASSSGSSWKGSDREYGLPSGPRSGAGGLQTPNTSASLSRAASPNTLGRSPQGIRQHTKTSSLSGVSPAPPAKDRSNRPNTAGSSHPYANSSAALQPPITNANNLSPIAETSGSQLGSASASSAYHVGRGPFNSGHQQNQLYPFPTQQSSQQQRPTTPSHGNALSLDDLRRRLVKFYLADDGHSVTLNTADCQDGIDVLERVLRKFGKIGGNSKEDEPYDQDISEDGGLIIDGWGVFLDWGGDDGPGKPLREGELLSVCSAGPDHPVRKHGLTVRRVGKSKRSKALQQIFGEQPPAPMVAGSTSNSSAATATISNTREREPASPKLMFATNPHLSGDETDEDDSSPISHSAASPSPYGPSGFAKTVQERELRNMKRASSISVLSGLGVRDPERVLESSTNSSSANSSTTQLSKEQTNTAAKSPSASTFAGKMRAFLGQRPPSELIATHLPAYFPYTQPKVLRRTLRQSVRLSSMVGVGKRESTLSIVGQGIGEQLPSRFSSSTIGSHVGQRTSMSPSRASSISLPPPPVPEKSPPKTGGPDTVDEPPRLSLSTSDGQTSELDHDSVEAERTEDENETESAESVSSGPKTHLLPPVNFPSESFADSFNSVTSGVSASQSAQSAVGGRSGPSPSISRTTSNASRRFSYMAELRARRDRSDTASMLTVDEITAEVENRRKSTAVSSLRSSESNEEVIGEDVEVTEEPDTYLDTTEDLVAAADEEDEDDDEDDEDTLDDGGYDVVDESTLADTDEDVEPVKATGGKRGIKWIRGALIGSGSFGQVYLGMDAMNGLLMAVKQVPLPSGTGPNEERKRVNLRALEREIDLLRDLQHENIVQYLDSSSDDQYLNIFLEYVPGGSVSALLRNYGAFEETLCRHFVRQILQGLSYLHDRDIIHRDIKGANILVDNKGGIKISDFGISKKVEEIPSPLLVPQALAKGGRNRESFKGTVFWMAPEAVQQKSYTRKADIWSVGCLVVEMLTGQRPWPNLTEFQAIFKVGMNAKPEIPADISAEAEDFLNKTFEFNTELRPSAKELLQHPWIVKAGQAAGGNSMKPSSGKTKGAKTM</sequence>
<accession>A0A0H2RVS7</accession>
<proteinExistence type="inferred from homology"/>
<dbReference type="PROSITE" id="PS50105">
    <property type="entry name" value="SAM_DOMAIN"/>
    <property type="match status" value="1"/>
</dbReference>
<dbReference type="GO" id="GO:0005524">
    <property type="term" value="F:ATP binding"/>
    <property type="evidence" value="ECO:0007669"/>
    <property type="project" value="UniProtKB-UniRule"/>
</dbReference>
<reference evidence="14 15" key="1">
    <citation type="submission" date="2015-04" db="EMBL/GenBank/DDBJ databases">
        <title>Complete genome sequence of Schizopora paradoxa KUC8140, a cosmopolitan wood degrader in East Asia.</title>
        <authorList>
            <consortium name="DOE Joint Genome Institute"/>
            <person name="Min B."/>
            <person name="Park H."/>
            <person name="Jang Y."/>
            <person name="Kim J.-J."/>
            <person name="Kim K.H."/>
            <person name="Pangilinan J."/>
            <person name="Lipzen A."/>
            <person name="Riley R."/>
            <person name="Grigoriev I.V."/>
            <person name="Spatafora J.W."/>
            <person name="Choi I.-G."/>
        </authorList>
    </citation>
    <scope>NUCLEOTIDE SEQUENCE [LARGE SCALE GENOMIC DNA]</scope>
    <source>
        <strain evidence="14 15">KUC8140</strain>
    </source>
</reference>
<dbReference type="PROSITE" id="PS00108">
    <property type="entry name" value="PROTEIN_KINASE_ST"/>
    <property type="match status" value="1"/>
</dbReference>
<dbReference type="Proteomes" id="UP000053477">
    <property type="component" value="Unassembled WGS sequence"/>
</dbReference>
<feature type="compositionally biased region" description="Low complexity" evidence="11">
    <location>
        <begin position="822"/>
        <end position="834"/>
    </location>
</feature>
<feature type="compositionally biased region" description="Polar residues" evidence="11">
    <location>
        <begin position="922"/>
        <end position="944"/>
    </location>
</feature>
<feature type="compositionally biased region" description="Low complexity" evidence="11">
    <location>
        <begin position="1033"/>
        <end position="1063"/>
    </location>
</feature>
<dbReference type="PANTHER" id="PTHR11584">
    <property type="entry name" value="SERINE/THREONINE PROTEIN KINASE"/>
    <property type="match status" value="1"/>
</dbReference>
<feature type="region of interest" description="Disordered" evidence="11">
    <location>
        <begin position="816"/>
        <end position="851"/>
    </location>
</feature>
<dbReference type="Gene3D" id="3.30.200.20">
    <property type="entry name" value="Phosphorylase Kinase, domain 1"/>
    <property type="match status" value="1"/>
</dbReference>
<dbReference type="EC" id="2.7.11.25" evidence="2"/>
<organism evidence="14 15">
    <name type="scientific">Schizopora paradoxa</name>
    <dbReference type="NCBI Taxonomy" id="27342"/>
    <lineage>
        <taxon>Eukaryota</taxon>
        <taxon>Fungi</taxon>
        <taxon>Dikarya</taxon>
        <taxon>Basidiomycota</taxon>
        <taxon>Agaricomycotina</taxon>
        <taxon>Agaricomycetes</taxon>
        <taxon>Hymenochaetales</taxon>
        <taxon>Schizoporaceae</taxon>
        <taxon>Schizopora</taxon>
    </lineage>
</organism>
<dbReference type="Gene3D" id="1.10.150.50">
    <property type="entry name" value="Transcription Factor, Ets-1"/>
    <property type="match status" value="1"/>
</dbReference>
<evidence type="ECO:0000256" key="5">
    <source>
        <dbReference type="ARBA" id="ARBA00022741"/>
    </source>
</evidence>
<feature type="compositionally biased region" description="Polar residues" evidence="11">
    <location>
        <begin position="835"/>
        <end position="851"/>
    </location>
</feature>
<dbReference type="STRING" id="27342.A0A0H2RVS7"/>
<feature type="region of interest" description="Disordered" evidence="11">
    <location>
        <begin position="1142"/>
        <end position="1164"/>
    </location>
</feature>
<evidence type="ECO:0000256" key="1">
    <source>
        <dbReference type="ARBA" id="ARBA00006529"/>
    </source>
</evidence>
<dbReference type="SUPFAM" id="SSF56112">
    <property type="entry name" value="Protein kinase-like (PK-like)"/>
    <property type="match status" value="1"/>
</dbReference>
<dbReference type="InterPro" id="IPR000719">
    <property type="entry name" value="Prot_kinase_dom"/>
</dbReference>
<dbReference type="SMART" id="SM00220">
    <property type="entry name" value="S_TKc"/>
    <property type="match status" value="1"/>
</dbReference>
<dbReference type="PANTHER" id="PTHR11584:SF369">
    <property type="entry name" value="MITOGEN-ACTIVATED PROTEIN KINASE KINASE KINASE 19-RELATED"/>
    <property type="match status" value="1"/>
</dbReference>
<dbReference type="Gene3D" id="1.10.510.10">
    <property type="entry name" value="Transferase(Phosphotransferase) domain 1"/>
    <property type="match status" value="1"/>
</dbReference>
<dbReference type="InterPro" id="IPR013761">
    <property type="entry name" value="SAM/pointed_sf"/>
</dbReference>
<dbReference type="Pfam" id="PF14847">
    <property type="entry name" value="Ras_bdg_2"/>
    <property type="match status" value="1"/>
</dbReference>
<evidence type="ECO:0000313" key="15">
    <source>
        <dbReference type="Proteomes" id="UP000053477"/>
    </source>
</evidence>
<dbReference type="Pfam" id="PF07647">
    <property type="entry name" value="SAM_2"/>
    <property type="match status" value="1"/>
</dbReference>
<feature type="compositionally biased region" description="Polar residues" evidence="11">
    <location>
        <begin position="975"/>
        <end position="984"/>
    </location>
</feature>
<feature type="compositionally biased region" description="Polar residues" evidence="11">
    <location>
        <begin position="373"/>
        <end position="385"/>
    </location>
</feature>
<evidence type="ECO:0000256" key="6">
    <source>
        <dbReference type="ARBA" id="ARBA00022777"/>
    </source>
</evidence>
<feature type="region of interest" description="Disordered" evidence="11">
    <location>
        <begin position="1099"/>
        <end position="1121"/>
    </location>
</feature>
<feature type="compositionally biased region" description="Polar residues" evidence="11">
    <location>
        <begin position="455"/>
        <end position="490"/>
    </location>
</feature>
<dbReference type="InterPro" id="IPR011009">
    <property type="entry name" value="Kinase-like_dom_sf"/>
</dbReference>
<feature type="region of interest" description="Disordered" evidence="11">
    <location>
        <begin position="919"/>
        <end position="1067"/>
    </location>
</feature>
<feature type="compositionally biased region" description="Polar residues" evidence="11">
    <location>
        <begin position="405"/>
        <end position="416"/>
    </location>
</feature>
<feature type="compositionally biased region" description="Low complexity" evidence="11">
    <location>
        <begin position="386"/>
        <end position="404"/>
    </location>
</feature>
<feature type="region of interest" description="Disordered" evidence="11">
    <location>
        <begin position="714"/>
        <end position="787"/>
    </location>
</feature>
<comment type="similarity">
    <text evidence="1">Belongs to the protein kinase superfamily. STE Ser/Thr protein kinase family. MAP kinase kinase kinase subfamily.</text>
</comment>
<feature type="compositionally biased region" description="Pro residues" evidence="11">
    <location>
        <begin position="339"/>
        <end position="365"/>
    </location>
</feature>
<gene>
    <name evidence="14" type="ORF">SCHPADRAFT_874005</name>
</gene>
<evidence type="ECO:0000256" key="3">
    <source>
        <dbReference type="ARBA" id="ARBA00022527"/>
    </source>
</evidence>
<feature type="region of interest" description="Disordered" evidence="11">
    <location>
        <begin position="221"/>
        <end position="590"/>
    </location>
</feature>
<keyword evidence="3" id="KW-0723">Serine/threonine-protein kinase</keyword>
<evidence type="ECO:0000256" key="10">
    <source>
        <dbReference type="PROSITE-ProRule" id="PRU10141"/>
    </source>
</evidence>